<dbReference type="EMBL" id="FRAJ01000003">
    <property type="protein sequence ID" value="SHJ73427.1"/>
    <property type="molecule type" value="Genomic_DNA"/>
</dbReference>
<dbReference type="STRING" id="1121266.SAMN02745883_00303"/>
<dbReference type="RefSeq" id="WP_159429982.1">
    <property type="nucleotide sequence ID" value="NZ_FRAJ01000003.1"/>
</dbReference>
<dbReference type="AlphaFoldDB" id="A0A1M6LQF6"/>
<name>A0A1M6LQF6_9FIRM</name>
<keyword evidence="2" id="KW-1185">Reference proteome</keyword>
<organism evidence="1 2">
    <name type="scientific">Caminicella sporogenes DSM 14501</name>
    <dbReference type="NCBI Taxonomy" id="1121266"/>
    <lineage>
        <taxon>Bacteria</taxon>
        <taxon>Bacillati</taxon>
        <taxon>Bacillota</taxon>
        <taxon>Clostridia</taxon>
        <taxon>Peptostreptococcales</taxon>
        <taxon>Caminicellaceae</taxon>
        <taxon>Caminicella</taxon>
    </lineage>
</organism>
<proteinExistence type="predicted"/>
<evidence type="ECO:0000313" key="1">
    <source>
        <dbReference type="EMBL" id="SHJ73427.1"/>
    </source>
</evidence>
<protein>
    <submittedName>
        <fullName evidence="1">Uncharacterized protein</fullName>
    </submittedName>
</protein>
<dbReference type="Proteomes" id="UP000184082">
    <property type="component" value="Unassembled WGS sequence"/>
</dbReference>
<accession>A0A1M6LQF6</accession>
<gene>
    <name evidence="1" type="ORF">SAMN02745883_00303</name>
</gene>
<sequence>MIKECKKCGFKVDISKTKRCPRCNSLVDVPKKCSECKGCSIYGGKKEKCF</sequence>
<evidence type="ECO:0000313" key="2">
    <source>
        <dbReference type="Proteomes" id="UP000184082"/>
    </source>
</evidence>
<reference evidence="1 2" key="1">
    <citation type="submission" date="2016-11" db="EMBL/GenBank/DDBJ databases">
        <authorList>
            <person name="Jaros S."/>
            <person name="Januszkiewicz K."/>
            <person name="Wedrychowicz H."/>
        </authorList>
    </citation>
    <scope>NUCLEOTIDE SEQUENCE [LARGE SCALE GENOMIC DNA]</scope>
    <source>
        <strain evidence="1 2">DSM 14501</strain>
    </source>
</reference>